<name>A0AAD4P883_PERFH</name>
<dbReference type="Proteomes" id="UP001190926">
    <property type="component" value="Unassembled WGS sequence"/>
</dbReference>
<reference evidence="2 3" key="1">
    <citation type="journal article" date="2021" name="Nat. Commun.">
        <title>Incipient diploidization of the medicinal plant Perilla within 10,000 years.</title>
        <authorList>
            <person name="Zhang Y."/>
            <person name="Shen Q."/>
            <person name="Leng L."/>
            <person name="Zhang D."/>
            <person name="Chen S."/>
            <person name="Shi Y."/>
            <person name="Ning Z."/>
            <person name="Chen S."/>
        </authorList>
    </citation>
    <scope>NUCLEOTIDE SEQUENCE [LARGE SCALE GENOMIC DNA]</scope>
    <source>
        <strain evidence="3">cv. PC099</strain>
    </source>
</reference>
<evidence type="ECO:0000256" key="1">
    <source>
        <dbReference type="SAM" id="MobiDB-lite"/>
    </source>
</evidence>
<organism evidence="2 3">
    <name type="scientific">Perilla frutescens var. hirtella</name>
    <name type="common">Perilla citriodora</name>
    <name type="synonym">Perilla setoyensis</name>
    <dbReference type="NCBI Taxonomy" id="608512"/>
    <lineage>
        <taxon>Eukaryota</taxon>
        <taxon>Viridiplantae</taxon>
        <taxon>Streptophyta</taxon>
        <taxon>Embryophyta</taxon>
        <taxon>Tracheophyta</taxon>
        <taxon>Spermatophyta</taxon>
        <taxon>Magnoliopsida</taxon>
        <taxon>eudicotyledons</taxon>
        <taxon>Gunneridae</taxon>
        <taxon>Pentapetalae</taxon>
        <taxon>asterids</taxon>
        <taxon>lamiids</taxon>
        <taxon>Lamiales</taxon>
        <taxon>Lamiaceae</taxon>
        <taxon>Nepetoideae</taxon>
        <taxon>Elsholtzieae</taxon>
        <taxon>Perilla</taxon>
    </lineage>
</organism>
<evidence type="ECO:0000313" key="2">
    <source>
        <dbReference type="EMBL" id="KAH6830438.1"/>
    </source>
</evidence>
<comment type="caution">
    <text evidence="2">The sequence shown here is derived from an EMBL/GenBank/DDBJ whole genome shotgun (WGS) entry which is preliminary data.</text>
</comment>
<accession>A0AAD4P883</accession>
<evidence type="ECO:0000313" key="3">
    <source>
        <dbReference type="Proteomes" id="UP001190926"/>
    </source>
</evidence>
<dbReference type="AlphaFoldDB" id="A0AAD4P883"/>
<sequence>MSDKGPGGVSGRSGGGESQRLRKVEHDHWEFADDCFRIDDKTLLKEIPHWKRMANNNDTAATTTVEANAMAVSVTVGIQISPTTFCDRKVLSSYPSSAMTIVAANRSPLLQACLSFPDENGRLERENSELILELNRLRRENS</sequence>
<keyword evidence="3" id="KW-1185">Reference proteome</keyword>
<protein>
    <submittedName>
        <fullName evidence="2">Uncharacterized protein</fullName>
    </submittedName>
</protein>
<gene>
    <name evidence="2" type="ORF">C2S53_007910</name>
</gene>
<feature type="region of interest" description="Disordered" evidence="1">
    <location>
        <begin position="1"/>
        <end position="20"/>
    </location>
</feature>
<proteinExistence type="predicted"/>
<feature type="compositionally biased region" description="Gly residues" evidence="1">
    <location>
        <begin position="1"/>
        <end position="17"/>
    </location>
</feature>
<dbReference type="EMBL" id="SDAM02000099">
    <property type="protein sequence ID" value="KAH6830438.1"/>
    <property type="molecule type" value="Genomic_DNA"/>
</dbReference>